<dbReference type="InterPro" id="IPR002168">
    <property type="entry name" value="Lipase_GDXG_HIS_AS"/>
</dbReference>
<dbReference type="PROSITE" id="PS01174">
    <property type="entry name" value="LIPASE_GDXG_SER"/>
    <property type="match status" value="1"/>
</dbReference>
<feature type="active site" evidence="3">
    <location>
        <position position="162"/>
    </location>
</feature>
<comment type="similarity">
    <text evidence="1">Belongs to the 'GDXG' lipolytic enzyme family.</text>
</comment>
<evidence type="ECO:0000256" key="3">
    <source>
        <dbReference type="PROSITE-ProRule" id="PRU10038"/>
    </source>
</evidence>
<evidence type="ECO:0000313" key="5">
    <source>
        <dbReference type="EMBL" id="BCA29114.1"/>
    </source>
</evidence>
<dbReference type="InterPro" id="IPR029058">
    <property type="entry name" value="AB_hydrolase_fold"/>
</dbReference>
<reference evidence="5 6" key="1">
    <citation type="journal article" date="2020" name="Microbiol. Resour. Announc.">
        <title>Complete genome sequence of Pseudomonas otitidis strain MrB4, isolated from Lake Biwa in Japan.</title>
        <authorList>
            <person name="Miyazaki K."/>
            <person name="Hase E."/>
            <person name="Maruya T."/>
        </authorList>
    </citation>
    <scope>NUCLEOTIDE SEQUENCE [LARGE SCALE GENOMIC DNA]</scope>
    <source>
        <strain evidence="5 6">MrB4</strain>
    </source>
</reference>
<dbReference type="Gene3D" id="3.40.50.1820">
    <property type="entry name" value="alpha/beta hydrolase"/>
    <property type="match status" value="1"/>
</dbReference>
<dbReference type="InterPro" id="IPR050300">
    <property type="entry name" value="GDXG_lipolytic_enzyme"/>
</dbReference>
<evidence type="ECO:0000256" key="2">
    <source>
        <dbReference type="ARBA" id="ARBA00022801"/>
    </source>
</evidence>
<dbReference type="PROSITE" id="PS01173">
    <property type="entry name" value="LIPASE_GDXG_HIS"/>
    <property type="match status" value="1"/>
</dbReference>
<dbReference type="AlphaFoldDB" id="A0A679GST2"/>
<keyword evidence="2 5" id="KW-0378">Hydrolase</keyword>
<evidence type="ECO:0000256" key="1">
    <source>
        <dbReference type="ARBA" id="ARBA00010515"/>
    </source>
</evidence>
<dbReference type="RefSeq" id="WP_172433831.1">
    <property type="nucleotide sequence ID" value="NZ_AP022642.1"/>
</dbReference>
<dbReference type="EMBL" id="AP022642">
    <property type="protein sequence ID" value="BCA29114.1"/>
    <property type="molecule type" value="Genomic_DNA"/>
</dbReference>
<gene>
    <name evidence="5" type="ORF">PtoMrB4_30910</name>
</gene>
<accession>A0A679GST2</accession>
<dbReference type="GO" id="GO:0016787">
    <property type="term" value="F:hydrolase activity"/>
    <property type="evidence" value="ECO:0007669"/>
    <property type="project" value="UniProtKB-KW"/>
</dbReference>
<name>A0A679GST2_9GAMM</name>
<dbReference type="Pfam" id="PF07859">
    <property type="entry name" value="Abhydrolase_3"/>
    <property type="match status" value="1"/>
</dbReference>
<dbReference type="Proteomes" id="UP000501237">
    <property type="component" value="Chromosome"/>
</dbReference>
<proteinExistence type="inferred from homology"/>
<feature type="domain" description="Alpha/beta hydrolase fold-3" evidence="4">
    <location>
        <begin position="84"/>
        <end position="293"/>
    </location>
</feature>
<organism evidence="5 6">
    <name type="scientific">Metapseudomonas otitidis</name>
    <dbReference type="NCBI Taxonomy" id="319939"/>
    <lineage>
        <taxon>Bacteria</taxon>
        <taxon>Pseudomonadati</taxon>
        <taxon>Pseudomonadota</taxon>
        <taxon>Gammaproteobacteria</taxon>
        <taxon>Pseudomonadales</taxon>
        <taxon>Pseudomonadaceae</taxon>
        <taxon>Metapseudomonas</taxon>
    </lineage>
</organism>
<dbReference type="InterPro" id="IPR033140">
    <property type="entry name" value="Lipase_GDXG_put_SER_AS"/>
</dbReference>
<dbReference type="PANTHER" id="PTHR48081">
    <property type="entry name" value="AB HYDROLASE SUPERFAMILY PROTEIN C4A8.06C"/>
    <property type="match status" value="1"/>
</dbReference>
<dbReference type="PANTHER" id="PTHR48081:SF8">
    <property type="entry name" value="ALPHA_BETA HYDROLASE FOLD-3 DOMAIN-CONTAINING PROTEIN-RELATED"/>
    <property type="match status" value="1"/>
</dbReference>
<evidence type="ECO:0000313" key="6">
    <source>
        <dbReference type="Proteomes" id="UP000501237"/>
    </source>
</evidence>
<dbReference type="GeneID" id="57398305"/>
<sequence length="320" mass="35132">MSLNPELEAFLELAEDGRSLNGALHEMTVEQARSIFAETSRQLRWAAPEDVQVDELRFATRDGAQRDLRLYRTRSGGTAPAPVLLYLHGGGYVVGSLDSHDGVCREFCARVACAVLAVDYRLAPEARFPTALDDAVDALGWLAKHGRELGLDPQRVVFAGDSAGATLAAVLAIQVVRPAQSQAIVPIAQLLCYPVADASRRSSSMELFSEGYLLESDTLEWFYGLYARSPEDRYDWRFSPLLTPSLEGVAPAIVALAGLDPLLDEGRAFAQRLQHEGVAVTLREYPGLTHDFMRLRGVTPIIDTVYAELAGLLQEAFERR</sequence>
<dbReference type="InterPro" id="IPR013094">
    <property type="entry name" value="AB_hydrolase_3"/>
</dbReference>
<dbReference type="KEGG" id="poj:PtoMrB4_30910"/>
<protein>
    <submittedName>
        <fullName evidence="5">Alpha/beta hydrolase</fullName>
    </submittedName>
</protein>
<dbReference type="SUPFAM" id="SSF53474">
    <property type="entry name" value="alpha/beta-Hydrolases"/>
    <property type="match status" value="1"/>
</dbReference>
<evidence type="ECO:0000259" key="4">
    <source>
        <dbReference type="Pfam" id="PF07859"/>
    </source>
</evidence>